<keyword evidence="3" id="KW-1003">Cell membrane</keyword>
<dbReference type="GO" id="GO:0055085">
    <property type="term" value="P:transmembrane transport"/>
    <property type="evidence" value="ECO:0007669"/>
    <property type="project" value="InterPro"/>
</dbReference>
<keyword evidence="10" id="KW-1185">Reference proteome</keyword>
<feature type="transmembrane region" description="Helical" evidence="7">
    <location>
        <begin position="107"/>
        <end position="128"/>
    </location>
</feature>
<evidence type="ECO:0000313" key="9">
    <source>
        <dbReference type="EMBL" id="MBJ6361490.1"/>
    </source>
</evidence>
<dbReference type="Pfam" id="PF00528">
    <property type="entry name" value="BPD_transp_1"/>
    <property type="match status" value="1"/>
</dbReference>
<comment type="subcellular location">
    <subcellularLocation>
        <location evidence="1 7">Cell membrane</location>
        <topology evidence="1 7">Multi-pass membrane protein</topology>
    </subcellularLocation>
</comment>
<reference evidence="9" key="1">
    <citation type="submission" date="2020-12" db="EMBL/GenBank/DDBJ databases">
        <authorList>
            <person name="Huq M.A."/>
        </authorList>
    </citation>
    <scope>NUCLEOTIDE SEQUENCE</scope>
    <source>
        <strain evidence="9">MAHUQ-46</strain>
    </source>
</reference>
<feature type="transmembrane region" description="Helical" evidence="7">
    <location>
        <begin position="140"/>
        <end position="163"/>
    </location>
</feature>
<protein>
    <submittedName>
        <fullName evidence="9">Carbohydrate ABC transporter permease</fullName>
    </submittedName>
</protein>
<organism evidence="9 10">
    <name type="scientific">Paenibacillus roseus</name>
    <dbReference type="NCBI Taxonomy" id="2798579"/>
    <lineage>
        <taxon>Bacteria</taxon>
        <taxon>Bacillati</taxon>
        <taxon>Bacillota</taxon>
        <taxon>Bacilli</taxon>
        <taxon>Bacillales</taxon>
        <taxon>Paenibacillaceae</taxon>
        <taxon>Paenibacillus</taxon>
    </lineage>
</organism>
<dbReference type="SUPFAM" id="SSF161098">
    <property type="entry name" value="MetI-like"/>
    <property type="match status" value="1"/>
</dbReference>
<evidence type="ECO:0000256" key="2">
    <source>
        <dbReference type="ARBA" id="ARBA00022448"/>
    </source>
</evidence>
<dbReference type="GO" id="GO:0005886">
    <property type="term" value="C:plasma membrane"/>
    <property type="evidence" value="ECO:0007669"/>
    <property type="project" value="UniProtKB-SubCell"/>
</dbReference>
<feature type="transmembrane region" description="Helical" evidence="7">
    <location>
        <begin position="244"/>
        <end position="263"/>
    </location>
</feature>
<dbReference type="InterPro" id="IPR000515">
    <property type="entry name" value="MetI-like"/>
</dbReference>
<evidence type="ECO:0000256" key="1">
    <source>
        <dbReference type="ARBA" id="ARBA00004651"/>
    </source>
</evidence>
<evidence type="ECO:0000256" key="3">
    <source>
        <dbReference type="ARBA" id="ARBA00022475"/>
    </source>
</evidence>
<dbReference type="AlphaFoldDB" id="A0A934J6X1"/>
<dbReference type="PROSITE" id="PS51257">
    <property type="entry name" value="PROKAR_LIPOPROTEIN"/>
    <property type="match status" value="1"/>
</dbReference>
<proteinExistence type="inferred from homology"/>
<evidence type="ECO:0000256" key="4">
    <source>
        <dbReference type="ARBA" id="ARBA00022692"/>
    </source>
</evidence>
<dbReference type="CDD" id="cd06261">
    <property type="entry name" value="TM_PBP2"/>
    <property type="match status" value="1"/>
</dbReference>
<gene>
    <name evidence="9" type="ORF">JFN88_09255</name>
</gene>
<keyword evidence="4 7" id="KW-0812">Transmembrane</keyword>
<comment type="similarity">
    <text evidence="7">Belongs to the binding-protein-dependent transport system permease family.</text>
</comment>
<dbReference type="PANTHER" id="PTHR43744:SF8">
    <property type="entry name" value="SN-GLYCEROL-3-PHOSPHATE TRANSPORT SYSTEM PERMEASE PROTEIN UGPE"/>
    <property type="match status" value="1"/>
</dbReference>
<keyword evidence="5 7" id="KW-1133">Transmembrane helix</keyword>
<evidence type="ECO:0000259" key="8">
    <source>
        <dbReference type="PROSITE" id="PS50928"/>
    </source>
</evidence>
<dbReference type="PROSITE" id="PS50928">
    <property type="entry name" value="ABC_TM1"/>
    <property type="match status" value="1"/>
</dbReference>
<evidence type="ECO:0000313" key="10">
    <source>
        <dbReference type="Proteomes" id="UP000640274"/>
    </source>
</evidence>
<dbReference type="EMBL" id="JAELUP010000028">
    <property type="protein sequence ID" value="MBJ6361490.1"/>
    <property type="molecule type" value="Genomic_DNA"/>
</dbReference>
<keyword evidence="2 7" id="KW-0813">Transport</keyword>
<evidence type="ECO:0000256" key="6">
    <source>
        <dbReference type="ARBA" id="ARBA00023136"/>
    </source>
</evidence>
<evidence type="ECO:0000256" key="5">
    <source>
        <dbReference type="ARBA" id="ARBA00022989"/>
    </source>
</evidence>
<feature type="transmembrane region" description="Helical" evidence="7">
    <location>
        <begin position="184"/>
        <end position="209"/>
    </location>
</feature>
<name>A0A934J6X1_9BACL</name>
<sequence>MTALRSARWAQWLIFLLMALLACSTLFPILYMILTSLKSRTEYLSNMFGLPHTLFTRNFGMIFDRFNIPLLGMNSLIVAVSAVALSLLITTMAGYGFAKFDFRGSKLLFVLVVACMMVPGQVLIIPVYRLMADFGLINNYLSVILFYTTTSIPFAAFLLTASTRAIPKDLMEAAKIDGAGVLGIYWRVVLPMVMPAVVTLAILNFLGFWNELLYAMLFLQDSSKQTMTVAVATLSGGVRKNYPMLMSGLLLNSVPVIVIFLLFQNQIQKGITMGAVK</sequence>
<feature type="transmembrane region" description="Helical" evidence="7">
    <location>
        <begin position="12"/>
        <end position="34"/>
    </location>
</feature>
<evidence type="ECO:0000256" key="7">
    <source>
        <dbReference type="RuleBase" id="RU363032"/>
    </source>
</evidence>
<keyword evidence="6 7" id="KW-0472">Membrane</keyword>
<accession>A0A934J6X1</accession>
<feature type="transmembrane region" description="Helical" evidence="7">
    <location>
        <begin position="76"/>
        <end position="95"/>
    </location>
</feature>
<feature type="domain" description="ABC transmembrane type-1" evidence="8">
    <location>
        <begin position="72"/>
        <end position="263"/>
    </location>
</feature>
<dbReference type="RefSeq" id="WP_199019048.1">
    <property type="nucleotide sequence ID" value="NZ_JAELUP010000028.1"/>
</dbReference>
<comment type="caution">
    <text evidence="9">The sequence shown here is derived from an EMBL/GenBank/DDBJ whole genome shotgun (WGS) entry which is preliminary data.</text>
</comment>
<dbReference type="Proteomes" id="UP000640274">
    <property type="component" value="Unassembled WGS sequence"/>
</dbReference>
<dbReference type="InterPro" id="IPR035906">
    <property type="entry name" value="MetI-like_sf"/>
</dbReference>
<dbReference type="PANTHER" id="PTHR43744">
    <property type="entry name" value="ABC TRANSPORTER PERMEASE PROTEIN MG189-RELATED-RELATED"/>
    <property type="match status" value="1"/>
</dbReference>
<dbReference type="Gene3D" id="1.10.3720.10">
    <property type="entry name" value="MetI-like"/>
    <property type="match status" value="1"/>
</dbReference>